<dbReference type="EMBL" id="CYGY02000035">
    <property type="protein sequence ID" value="SIT43403.1"/>
    <property type="molecule type" value="Genomic_DNA"/>
</dbReference>
<protein>
    <submittedName>
        <fullName evidence="2">Uncharacterized protein</fullName>
    </submittedName>
</protein>
<dbReference type="Proteomes" id="UP000195569">
    <property type="component" value="Unassembled WGS sequence"/>
</dbReference>
<evidence type="ECO:0000256" key="1">
    <source>
        <dbReference type="SAM" id="MobiDB-lite"/>
    </source>
</evidence>
<evidence type="ECO:0000313" key="3">
    <source>
        <dbReference type="Proteomes" id="UP000195569"/>
    </source>
</evidence>
<feature type="region of interest" description="Disordered" evidence="1">
    <location>
        <begin position="1"/>
        <end position="20"/>
    </location>
</feature>
<name>A0A1N7S7U5_9BURK</name>
<proteinExistence type="predicted"/>
<reference evidence="2" key="1">
    <citation type="submission" date="2016-12" db="EMBL/GenBank/DDBJ databases">
        <authorList>
            <person name="Moulin L."/>
        </authorList>
    </citation>
    <scope>NUCLEOTIDE SEQUENCE [LARGE SCALE GENOMIC DNA]</scope>
    <source>
        <strain evidence="2">STM 7183</strain>
    </source>
</reference>
<comment type="caution">
    <text evidence="2">The sequence shown here is derived from an EMBL/GenBank/DDBJ whole genome shotgun (WGS) entry which is preliminary data.</text>
</comment>
<keyword evidence="3" id="KW-1185">Reference proteome</keyword>
<dbReference type="AlphaFoldDB" id="A0A1N7S7U5"/>
<sequence length="90" mass="10154">MRRGRSRAATGTGPLSTGTKDISTCAQKGLAHTKMSFFTVPETRRAWVSLLLRPDAQGMRKRTATRFGLVRTGRWSETDESPCIRHFRML</sequence>
<accession>A0A1N7S7U5</accession>
<organism evidence="2 3">
    <name type="scientific">Paraburkholderia piptadeniae</name>
    <dbReference type="NCBI Taxonomy" id="1701573"/>
    <lineage>
        <taxon>Bacteria</taxon>
        <taxon>Pseudomonadati</taxon>
        <taxon>Pseudomonadota</taxon>
        <taxon>Betaproteobacteria</taxon>
        <taxon>Burkholderiales</taxon>
        <taxon>Burkholderiaceae</taxon>
        <taxon>Paraburkholderia</taxon>
    </lineage>
</organism>
<evidence type="ECO:0000313" key="2">
    <source>
        <dbReference type="EMBL" id="SIT43403.1"/>
    </source>
</evidence>
<gene>
    <name evidence="2" type="ORF">BN2476_350082</name>
</gene>